<evidence type="ECO:0008006" key="3">
    <source>
        <dbReference type="Google" id="ProtNLM"/>
    </source>
</evidence>
<reference evidence="1 2" key="1">
    <citation type="journal article" date="2016" name="Nat. Commun.">
        <title>Thousands of microbial genomes shed light on interconnected biogeochemical processes in an aquifer system.</title>
        <authorList>
            <person name="Anantharaman K."/>
            <person name="Brown C.T."/>
            <person name="Hug L.A."/>
            <person name="Sharon I."/>
            <person name="Castelle C.J."/>
            <person name="Probst A.J."/>
            <person name="Thomas B.C."/>
            <person name="Singh A."/>
            <person name="Wilkins M.J."/>
            <person name="Karaoz U."/>
            <person name="Brodie E.L."/>
            <person name="Williams K.H."/>
            <person name="Hubbard S.S."/>
            <person name="Banfield J.F."/>
        </authorList>
    </citation>
    <scope>NUCLEOTIDE SEQUENCE [LARGE SCALE GENOMIC DNA]</scope>
</reference>
<protein>
    <recommendedName>
        <fullName evidence="3">CYTH domain-containing protein</fullName>
    </recommendedName>
</protein>
<name>A0A1F5ZLU5_9BACT</name>
<gene>
    <name evidence="1" type="ORF">A3D77_03030</name>
</gene>
<dbReference type="EMBL" id="MFJL01000037">
    <property type="protein sequence ID" value="OGG13353.1"/>
    <property type="molecule type" value="Genomic_DNA"/>
</dbReference>
<sequence length="202" mass="23205">MGTSFYCEVESKHDFKREHLEQLIGLIPQTFIILENEEKQPKISTKFYFELETGQGRVTDEMKIKTNGTTPVLTHKTFIRKLGPVIIRREQKAKASNSRTARTQFDPILGGYQNKGKVQNNRYSFTMREENTGRVFCISLDDDYLIDPSDESILTSLPFAQMEVEYEGKLNENGIIENELHSGDDPFIDSDIIPSIKNIYLS</sequence>
<proteinExistence type="predicted"/>
<evidence type="ECO:0000313" key="2">
    <source>
        <dbReference type="Proteomes" id="UP000176923"/>
    </source>
</evidence>
<dbReference type="Proteomes" id="UP000176923">
    <property type="component" value="Unassembled WGS sequence"/>
</dbReference>
<accession>A0A1F5ZLU5</accession>
<organism evidence="1 2">
    <name type="scientific">Candidatus Gottesmanbacteria bacterium RIFCSPHIGHO2_02_FULL_39_11</name>
    <dbReference type="NCBI Taxonomy" id="1798382"/>
    <lineage>
        <taxon>Bacteria</taxon>
        <taxon>Candidatus Gottesmaniibacteriota</taxon>
    </lineage>
</organism>
<comment type="caution">
    <text evidence="1">The sequence shown here is derived from an EMBL/GenBank/DDBJ whole genome shotgun (WGS) entry which is preliminary data.</text>
</comment>
<dbReference type="AlphaFoldDB" id="A0A1F5ZLU5"/>
<evidence type="ECO:0000313" key="1">
    <source>
        <dbReference type="EMBL" id="OGG13353.1"/>
    </source>
</evidence>